<evidence type="ECO:0000313" key="2">
    <source>
        <dbReference type="EMBL" id="KAK7379942.1"/>
    </source>
</evidence>
<dbReference type="PANTHER" id="PTHR35133:SF1">
    <property type="entry name" value="PROTEIN EFFECTOR OF TRANSCRIPTION 2-RELATED"/>
    <property type="match status" value="1"/>
</dbReference>
<comment type="caution">
    <text evidence="2">The sequence shown here is derived from an EMBL/GenBank/DDBJ whole genome shotgun (WGS) entry which is preliminary data.</text>
</comment>
<dbReference type="Pfam" id="PF19239">
    <property type="entry name" value="GIY_YIG_domain"/>
    <property type="match status" value="1"/>
</dbReference>
<keyword evidence="3" id="KW-1185">Reference proteome</keyword>
<proteinExistence type="predicted"/>
<keyword evidence="1" id="KW-0812">Transmembrane</keyword>
<accession>A0AAN9NZF3</accession>
<dbReference type="Proteomes" id="UP001386955">
    <property type="component" value="Unassembled WGS sequence"/>
</dbReference>
<feature type="transmembrane region" description="Helical" evidence="1">
    <location>
        <begin position="12"/>
        <end position="32"/>
    </location>
</feature>
<feature type="transmembrane region" description="Helical" evidence="1">
    <location>
        <begin position="38"/>
        <end position="58"/>
    </location>
</feature>
<dbReference type="EMBL" id="JAYMYS010000009">
    <property type="protein sequence ID" value="KAK7379942.1"/>
    <property type="molecule type" value="Genomic_DNA"/>
</dbReference>
<evidence type="ECO:0000313" key="3">
    <source>
        <dbReference type="Proteomes" id="UP001386955"/>
    </source>
</evidence>
<protein>
    <submittedName>
        <fullName evidence="2">Uncharacterized protein</fullName>
    </submittedName>
</protein>
<dbReference type="AlphaFoldDB" id="A0AAN9NZF3"/>
<name>A0AAN9NZF3_PSOTE</name>
<dbReference type="PANTHER" id="PTHR35133">
    <property type="entry name" value="PROTEIN EFFECTOR OF TRANSCRIPTION 2-RELATED"/>
    <property type="match status" value="1"/>
</dbReference>
<dbReference type="InterPro" id="IPR038909">
    <property type="entry name" value="Effector_transcript"/>
</dbReference>
<organism evidence="2 3">
    <name type="scientific">Psophocarpus tetragonolobus</name>
    <name type="common">Winged bean</name>
    <name type="synonym">Dolichos tetragonolobus</name>
    <dbReference type="NCBI Taxonomy" id="3891"/>
    <lineage>
        <taxon>Eukaryota</taxon>
        <taxon>Viridiplantae</taxon>
        <taxon>Streptophyta</taxon>
        <taxon>Embryophyta</taxon>
        <taxon>Tracheophyta</taxon>
        <taxon>Spermatophyta</taxon>
        <taxon>Magnoliopsida</taxon>
        <taxon>eudicotyledons</taxon>
        <taxon>Gunneridae</taxon>
        <taxon>Pentapetalae</taxon>
        <taxon>rosids</taxon>
        <taxon>fabids</taxon>
        <taxon>Fabales</taxon>
        <taxon>Fabaceae</taxon>
        <taxon>Papilionoideae</taxon>
        <taxon>50 kb inversion clade</taxon>
        <taxon>NPAAA clade</taxon>
        <taxon>indigoferoid/millettioid clade</taxon>
        <taxon>Phaseoleae</taxon>
        <taxon>Psophocarpus</taxon>
    </lineage>
</organism>
<dbReference type="GO" id="GO:0003677">
    <property type="term" value="F:DNA binding"/>
    <property type="evidence" value="ECO:0007669"/>
    <property type="project" value="InterPro"/>
</dbReference>
<sequence length="384" mass="42563">MAEVGLISTETIILLLCTCSTMSFLVVSPSFIDGLLWVPFPFSFSLLSSLFSLLSSLFTNSHSLFPQMQNKEYALRTETLLLSTFDYAWNTTSNGTRRPLDILHLIDSPTPTLTLTLTLSRFATSLLPCLPIQPQSHNFLSRVFSFNRSRPRLLQHPTAFTPQEDNALISTQHTHICGFILNDGSPCTTQPLQGRKKCHHHRGKTILPSIQTKPLLICGFISNDGSTCTTPPLQGRKRCLHHRGKTTLPSIQTKPLLICGFISNDGSTCTTPPLQGRKRCLHHRGKTTLPSIQTKPLLICGFISNDGSTCTTPPLQGRKRCLHHRGKTTLPSIQTKPLLICGFISNDGSTCTTPPLQGRKRCLHHKGRRIPASFHHLTNNYSPA</sequence>
<evidence type="ECO:0000256" key="1">
    <source>
        <dbReference type="SAM" id="Phobius"/>
    </source>
</evidence>
<keyword evidence="1" id="KW-0472">Membrane</keyword>
<dbReference type="GO" id="GO:0006355">
    <property type="term" value="P:regulation of DNA-templated transcription"/>
    <property type="evidence" value="ECO:0007669"/>
    <property type="project" value="InterPro"/>
</dbReference>
<reference evidence="2 3" key="1">
    <citation type="submission" date="2024-01" db="EMBL/GenBank/DDBJ databases">
        <title>The genomes of 5 underutilized Papilionoideae crops provide insights into root nodulation and disease resistanc.</title>
        <authorList>
            <person name="Jiang F."/>
        </authorList>
    </citation>
    <scope>NUCLEOTIDE SEQUENCE [LARGE SCALE GENOMIC DNA]</scope>
    <source>
        <strain evidence="2">DUOXIRENSHENG_FW03</strain>
        <tissue evidence="2">Leaves</tissue>
    </source>
</reference>
<gene>
    <name evidence="2" type="ORF">VNO78_32207</name>
</gene>
<keyword evidence="1" id="KW-1133">Transmembrane helix</keyword>